<evidence type="ECO:0000259" key="1">
    <source>
        <dbReference type="Pfam" id="PF00350"/>
    </source>
</evidence>
<dbReference type="VEuPathDB" id="FungiDB:H310_00281"/>
<dbReference type="PANTHER" id="PTHR43681:SF1">
    <property type="entry name" value="SARCALUMENIN"/>
    <property type="match status" value="1"/>
</dbReference>
<dbReference type="Gene3D" id="3.40.50.300">
    <property type="entry name" value="P-loop containing nucleotide triphosphate hydrolases"/>
    <property type="match status" value="1"/>
</dbReference>
<dbReference type="OrthoDB" id="1716625at2759"/>
<dbReference type="RefSeq" id="XP_008861213.1">
    <property type="nucleotide sequence ID" value="XM_008862991.1"/>
</dbReference>
<proteinExistence type="predicted"/>
<dbReference type="InterPro" id="IPR051943">
    <property type="entry name" value="TRAFAC_Dynamin-like_GTPase"/>
</dbReference>
<protein>
    <recommendedName>
        <fullName evidence="1">Dynamin N-terminal domain-containing protein</fullName>
    </recommendedName>
</protein>
<organism evidence="2">
    <name type="scientific">Aphanomyces invadans</name>
    <dbReference type="NCBI Taxonomy" id="157072"/>
    <lineage>
        <taxon>Eukaryota</taxon>
        <taxon>Sar</taxon>
        <taxon>Stramenopiles</taxon>
        <taxon>Oomycota</taxon>
        <taxon>Saprolegniomycetes</taxon>
        <taxon>Saprolegniales</taxon>
        <taxon>Verrucalvaceae</taxon>
        <taxon>Aphanomyces</taxon>
    </lineage>
</organism>
<dbReference type="InterPro" id="IPR027417">
    <property type="entry name" value="P-loop_NTPase"/>
</dbReference>
<dbReference type="PANTHER" id="PTHR43681">
    <property type="entry name" value="TRANSMEMBRANE GTPASE FZO"/>
    <property type="match status" value="1"/>
</dbReference>
<accession>A0A024UV47</accession>
<dbReference type="SUPFAM" id="SSF52540">
    <property type="entry name" value="P-loop containing nucleoside triphosphate hydrolases"/>
    <property type="match status" value="1"/>
</dbReference>
<reference evidence="2" key="1">
    <citation type="submission" date="2013-12" db="EMBL/GenBank/DDBJ databases">
        <title>The Genome Sequence of Aphanomyces invadans NJM9701.</title>
        <authorList>
            <consortium name="The Broad Institute Genomics Platform"/>
            <person name="Russ C."/>
            <person name="Tyler B."/>
            <person name="van West P."/>
            <person name="Dieguez-Uribeondo J."/>
            <person name="Young S.K."/>
            <person name="Zeng Q."/>
            <person name="Gargeya S."/>
            <person name="Fitzgerald M."/>
            <person name="Abouelleil A."/>
            <person name="Alvarado L."/>
            <person name="Chapman S.B."/>
            <person name="Gainer-Dewar J."/>
            <person name="Goldberg J."/>
            <person name="Griggs A."/>
            <person name="Gujja S."/>
            <person name="Hansen M."/>
            <person name="Howarth C."/>
            <person name="Imamovic A."/>
            <person name="Ireland A."/>
            <person name="Larimer J."/>
            <person name="McCowan C."/>
            <person name="Murphy C."/>
            <person name="Pearson M."/>
            <person name="Poon T.W."/>
            <person name="Priest M."/>
            <person name="Roberts A."/>
            <person name="Saif S."/>
            <person name="Shea T."/>
            <person name="Sykes S."/>
            <person name="Wortman J."/>
            <person name="Nusbaum C."/>
            <person name="Birren B."/>
        </authorList>
    </citation>
    <scope>NUCLEOTIDE SEQUENCE [LARGE SCALE GENOMIC DNA]</scope>
    <source>
        <strain evidence="2">NJM9701</strain>
    </source>
</reference>
<name>A0A024UV47_9STRA</name>
<dbReference type="Pfam" id="PF00350">
    <property type="entry name" value="Dynamin_N"/>
    <property type="match status" value="1"/>
</dbReference>
<dbReference type="AlphaFoldDB" id="A0A024UV47"/>
<evidence type="ECO:0000313" key="2">
    <source>
        <dbReference type="EMBL" id="ETW09802.1"/>
    </source>
</evidence>
<gene>
    <name evidence="2" type="ORF">H310_00281</name>
</gene>
<sequence length="517" mass="57915">MLTRHILRVRCRVPVAVAARWNSSYEKQNETALALMRETSRLERDVLLPLNDKLYGPLNRAVEDRLPSLPFVFLLGNHSSGKSSFINHVLQREVQTTGVAPTDDGFTIISNGTSDHDQDGPALIGDPDLGFSGLRQFGPNLIQKTNLKIRANIPISNHFMMVDSPGMIDSPASFHATSEQDRGYDFPKVVQWYAERADVILLFFDPDKPGTTGETLSILTNSLVGMDHKLHIVLNKVDQFRKIHDFARAYGSLCWNLSKVIPLKDLPRIYTMCIPVKERGDGSKTTETGLGSALEDLESSRNEVINAVMRAPERRADNLITRVYDSSRMLEMHATVGSIPWLRVRVNVFFQQVFESVRAKYSREKWSRFFVTTSALVGGNALAATAFMSGLPEVAAVSSVVALATASGLSWFYRNHLAELEKDLTSEDGLTQHFRRLYGRQLAERDEFVFSIWRRVLPSLQVALNTLGFSKLPKVKPAELKALQSIVNDDIPRLRRQAAPTEASVAHQVAKLLRRGF</sequence>
<feature type="domain" description="Dynamin N-terminal" evidence="1">
    <location>
        <begin position="73"/>
        <end position="236"/>
    </location>
</feature>
<dbReference type="GeneID" id="20077331"/>
<dbReference type="STRING" id="157072.A0A024UV47"/>
<dbReference type="eggNOG" id="KOG1954">
    <property type="taxonomic scope" value="Eukaryota"/>
</dbReference>
<dbReference type="EMBL" id="KI913952">
    <property type="protein sequence ID" value="ETW09802.1"/>
    <property type="molecule type" value="Genomic_DNA"/>
</dbReference>
<dbReference type="InterPro" id="IPR045063">
    <property type="entry name" value="Dynamin_N"/>
</dbReference>